<sequence length="153" mass="17941">MSSYRWEVGTLYASRQEFKETVLAYAVHTARSIKLKKCDLVRIRAVCQKDCPFWLYAHKVGDESTWQLRSLNLQHTFMQTHRVGILHTKWLGAQFKKKVESNPRIKIRELQAKAHKKWNVTVTKSMEAKSKQEALSQIQGAFREQFICQLESD</sequence>
<protein>
    <submittedName>
        <fullName evidence="1">Uncharacterized protein</fullName>
    </submittedName>
</protein>
<dbReference type="PANTHER" id="PTHR31973">
    <property type="entry name" value="POLYPROTEIN, PUTATIVE-RELATED"/>
    <property type="match status" value="1"/>
</dbReference>
<reference evidence="1 2" key="1">
    <citation type="submission" date="2019-01" db="EMBL/GenBank/DDBJ databases">
        <title>Sequencing of cultivated peanut Arachis hypogaea provides insights into genome evolution and oil improvement.</title>
        <authorList>
            <person name="Chen X."/>
        </authorList>
    </citation>
    <scope>NUCLEOTIDE SEQUENCE [LARGE SCALE GENOMIC DNA]</scope>
    <source>
        <strain evidence="2">cv. Fuhuasheng</strain>
        <tissue evidence="1">Leaves</tissue>
    </source>
</reference>
<dbReference type="Proteomes" id="UP000289738">
    <property type="component" value="Chromosome B02"/>
</dbReference>
<comment type="caution">
    <text evidence="1">The sequence shown here is derived from an EMBL/GenBank/DDBJ whole genome shotgun (WGS) entry which is preliminary data.</text>
</comment>
<proteinExistence type="predicted"/>
<keyword evidence="2" id="KW-1185">Reference proteome</keyword>
<dbReference type="EMBL" id="SDMP01000012">
    <property type="protein sequence ID" value="RYR25632.1"/>
    <property type="molecule type" value="Genomic_DNA"/>
</dbReference>
<accession>A0A445AGU5</accession>
<dbReference type="PANTHER" id="PTHR31973:SF187">
    <property type="entry name" value="MUTATOR TRANSPOSASE MUDRA PROTEIN"/>
    <property type="match status" value="1"/>
</dbReference>
<name>A0A445AGU5_ARAHY</name>
<organism evidence="1 2">
    <name type="scientific">Arachis hypogaea</name>
    <name type="common">Peanut</name>
    <dbReference type="NCBI Taxonomy" id="3818"/>
    <lineage>
        <taxon>Eukaryota</taxon>
        <taxon>Viridiplantae</taxon>
        <taxon>Streptophyta</taxon>
        <taxon>Embryophyta</taxon>
        <taxon>Tracheophyta</taxon>
        <taxon>Spermatophyta</taxon>
        <taxon>Magnoliopsida</taxon>
        <taxon>eudicotyledons</taxon>
        <taxon>Gunneridae</taxon>
        <taxon>Pentapetalae</taxon>
        <taxon>rosids</taxon>
        <taxon>fabids</taxon>
        <taxon>Fabales</taxon>
        <taxon>Fabaceae</taxon>
        <taxon>Papilionoideae</taxon>
        <taxon>50 kb inversion clade</taxon>
        <taxon>dalbergioids sensu lato</taxon>
        <taxon>Dalbergieae</taxon>
        <taxon>Pterocarpus clade</taxon>
        <taxon>Arachis</taxon>
    </lineage>
</organism>
<dbReference type="AlphaFoldDB" id="A0A445AGU5"/>
<gene>
    <name evidence="1" type="ORF">Ahy_B02g059484</name>
</gene>
<evidence type="ECO:0000313" key="2">
    <source>
        <dbReference type="Proteomes" id="UP000289738"/>
    </source>
</evidence>
<evidence type="ECO:0000313" key="1">
    <source>
        <dbReference type="EMBL" id="RYR25632.1"/>
    </source>
</evidence>